<feature type="domain" description="FPG-type" evidence="17">
    <location>
        <begin position="325"/>
        <end position="359"/>
    </location>
</feature>
<evidence type="ECO:0000256" key="10">
    <source>
        <dbReference type="ARBA" id="ARBA00023204"/>
    </source>
</evidence>
<dbReference type="InterPro" id="IPR000214">
    <property type="entry name" value="Znf_DNA_glyclase/AP_lyase"/>
</dbReference>
<gene>
    <name evidence="19" type="ORF">CYJ26_05700</name>
</gene>
<evidence type="ECO:0000256" key="4">
    <source>
        <dbReference type="ARBA" id="ARBA00022723"/>
    </source>
</evidence>
<dbReference type="GO" id="GO:0006979">
    <property type="term" value="P:response to oxidative stress"/>
    <property type="evidence" value="ECO:0007669"/>
    <property type="project" value="UniProtKB-ARBA"/>
</dbReference>
<comment type="catalytic activity">
    <reaction evidence="14">
        <text>2'-deoxyribonucleotide-(2'-deoxyribose 5'-phosphate)-2'-deoxyribonucleotide-DNA = a 3'-end 2'-deoxyribonucleotide-(2,3-dehydro-2,3-deoxyribose 5'-phosphate)-DNA + a 5'-end 5'-phospho-2'-deoxyribonucleoside-DNA + H(+)</text>
        <dbReference type="Rhea" id="RHEA:66592"/>
        <dbReference type="Rhea" id="RHEA-COMP:13180"/>
        <dbReference type="Rhea" id="RHEA-COMP:16897"/>
        <dbReference type="Rhea" id="RHEA-COMP:17067"/>
        <dbReference type="ChEBI" id="CHEBI:15378"/>
        <dbReference type="ChEBI" id="CHEBI:136412"/>
        <dbReference type="ChEBI" id="CHEBI:157695"/>
        <dbReference type="ChEBI" id="CHEBI:167181"/>
        <dbReference type="EC" id="4.2.99.18"/>
    </reaction>
</comment>
<dbReference type="Gene3D" id="3.20.190.10">
    <property type="entry name" value="MutM-like, N-terminal"/>
    <property type="match status" value="1"/>
</dbReference>
<dbReference type="GO" id="GO:0008534">
    <property type="term" value="F:oxidized purine nucleobase lesion DNA N-glycosylase activity"/>
    <property type="evidence" value="ECO:0007669"/>
    <property type="project" value="UniProtKB-ARBA"/>
</dbReference>
<evidence type="ECO:0000256" key="13">
    <source>
        <dbReference type="ARBA" id="ARBA00023295"/>
    </source>
</evidence>
<keyword evidence="5" id="KW-0227">DNA damage</keyword>
<dbReference type="InterPro" id="IPR015886">
    <property type="entry name" value="H2TH_FPG"/>
</dbReference>
<dbReference type="AlphaFoldDB" id="A0A2I1KTE6"/>
<dbReference type="Proteomes" id="UP000234778">
    <property type="component" value="Unassembled WGS sequence"/>
</dbReference>
<keyword evidence="8" id="KW-0862">Zinc</keyword>
<keyword evidence="13" id="KW-0326">Glycosidase</keyword>
<evidence type="ECO:0000256" key="5">
    <source>
        <dbReference type="ARBA" id="ARBA00022763"/>
    </source>
</evidence>
<feature type="region of interest" description="Disordered" evidence="16">
    <location>
        <begin position="74"/>
        <end position="94"/>
    </location>
</feature>
<dbReference type="GO" id="GO:0003690">
    <property type="term" value="F:double-stranded DNA binding"/>
    <property type="evidence" value="ECO:0007669"/>
    <property type="project" value="UniProtKB-ARBA"/>
</dbReference>
<dbReference type="Pfam" id="PF06827">
    <property type="entry name" value="zf-FPG_IleRS"/>
    <property type="match status" value="1"/>
</dbReference>
<dbReference type="RefSeq" id="WP_024034879.1">
    <property type="nucleotide sequence ID" value="NZ_JAWHHX010000003.1"/>
</dbReference>
<dbReference type="Pfam" id="PF06831">
    <property type="entry name" value="H2TH"/>
    <property type="match status" value="1"/>
</dbReference>
<comment type="cofactor">
    <cofactor evidence="1">
        <name>Zn(2+)</name>
        <dbReference type="ChEBI" id="CHEBI:29105"/>
    </cofactor>
</comment>
<dbReference type="SUPFAM" id="SSF57716">
    <property type="entry name" value="Glucocorticoid receptor-like (DNA-binding domain)"/>
    <property type="match status" value="1"/>
</dbReference>
<evidence type="ECO:0000256" key="16">
    <source>
        <dbReference type="SAM" id="MobiDB-lite"/>
    </source>
</evidence>
<evidence type="ECO:0000256" key="6">
    <source>
        <dbReference type="ARBA" id="ARBA00022771"/>
    </source>
</evidence>
<dbReference type="InterPro" id="IPR010979">
    <property type="entry name" value="Ribosomal_uS13-like_H2TH"/>
</dbReference>
<reference evidence="19 20" key="1">
    <citation type="submission" date="2017-12" db="EMBL/GenBank/DDBJ databases">
        <title>Phylogenetic diversity of female urinary microbiome.</title>
        <authorList>
            <person name="Thomas-White K."/>
            <person name="Wolfe A.J."/>
        </authorList>
    </citation>
    <scope>NUCLEOTIDE SEQUENCE [LARGE SCALE GENOMIC DNA]</scope>
    <source>
        <strain evidence="19 20">UMB0319</strain>
    </source>
</reference>
<dbReference type="EMBL" id="PKHA01000004">
    <property type="protein sequence ID" value="PKY98878.1"/>
    <property type="molecule type" value="Genomic_DNA"/>
</dbReference>
<keyword evidence="11 19" id="KW-0456">Lyase</keyword>
<dbReference type="PROSITE" id="PS51068">
    <property type="entry name" value="FPG_CAT"/>
    <property type="match status" value="1"/>
</dbReference>
<dbReference type="GO" id="GO:0008270">
    <property type="term" value="F:zinc ion binding"/>
    <property type="evidence" value="ECO:0007669"/>
    <property type="project" value="UniProtKB-KW"/>
</dbReference>
<feature type="compositionally biased region" description="Gly residues" evidence="16">
    <location>
        <begin position="145"/>
        <end position="156"/>
    </location>
</feature>
<dbReference type="PROSITE" id="PS51066">
    <property type="entry name" value="ZF_FPG_2"/>
    <property type="match status" value="1"/>
</dbReference>
<dbReference type="SMART" id="SM00898">
    <property type="entry name" value="Fapy_DNA_glyco"/>
    <property type="match status" value="1"/>
</dbReference>
<evidence type="ECO:0000256" key="8">
    <source>
        <dbReference type="ARBA" id="ARBA00022833"/>
    </source>
</evidence>
<dbReference type="InterPro" id="IPR010663">
    <property type="entry name" value="Znf_FPG/IleRS"/>
</dbReference>
<evidence type="ECO:0000256" key="12">
    <source>
        <dbReference type="ARBA" id="ARBA00023268"/>
    </source>
</evidence>
<dbReference type="FunFam" id="1.10.8.50:FF:000003">
    <property type="entry name" value="Formamidopyrimidine-DNA glycosylase"/>
    <property type="match status" value="1"/>
</dbReference>
<proteinExistence type="inferred from homology"/>
<protein>
    <recommendedName>
        <fullName evidence="3">DNA-(apurinic or apyrimidinic site) lyase</fullName>
        <ecNumber evidence="3">4.2.99.18</ecNumber>
    </recommendedName>
</protein>
<evidence type="ECO:0000256" key="3">
    <source>
        <dbReference type="ARBA" id="ARBA00012720"/>
    </source>
</evidence>
<dbReference type="InterPro" id="IPR012319">
    <property type="entry name" value="FPG_cat"/>
</dbReference>
<organism evidence="19 20">
    <name type="scientific">Actinomyces urogenitalis</name>
    <dbReference type="NCBI Taxonomy" id="103621"/>
    <lineage>
        <taxon>Bacteria</taxon>
        <taxon>Bacillati</taxon>
        <taxon>Actinomycetota</taxon>
        <taxon>Actinomycetes</taxon>
        <taxon>Actinomycetales</taxon>
        <taxon>Actinomycetaceae</taxon>
        <taxon>Actinomyces</taxon>
    </lineage>
</organism>
<dbReference type="SUPFAM" id="SSF46946">
    <property type="entry name" value="S13-like H2TH domain"/>
    <property type="match status" value="1"/>
</dbReference>
<dbReference type="SMART" id="SM01232">
    <property type="entry name" value="H2TH"/>
    <property type="match status" value="1"/>
</dbReference>
<accession>A0A2I1KTE6</accession>
<keyword evidence="4" id="KW-0479">Metal-binding</keyword>
<feature type="region of interest" description="Disordered" evidence="16">
    <location>
        <begin position="143"/>
        <end position="177"/>
    </location>
</feature>
<evidence type="ECO:0000256" key="11">
    <source>
        <dbReference type="ARBA" id="ARBA00023239"/>
    </source>
</evidence>
<keyword evidence="7" id="KW-0378">Hydrolase</keyword>
<dbReference type="PANTHER" id="PTHR42697">
    <property type="entry name" value="ENDONUCLEASE 8"/>
    <property type="match status" value="1"/>
</dbReference>
<name>A0A2I1KTE6_9ACTO</name>
<dbReference type="GO" id="GO:0000703">
    <property type="term" value="F:oxidized pyrimidine nucleobase lesion DNA N-glycosylase activity"/>
    <property type="evidence" value="ECO:0007669"/>
    <property type="project" value="TreeGrafter"/>
</dbReference>
<evidence type="ECO:0000313" key="19">
    <source>
        <dbReference type="EMBL" id="PKY98878.1"/>
    </source>
</evidence>
<keyword evidence="9" id="KW-0238">DNA-binding</keyword>
<evidence type="ECO:0000259" key="18">
    <source>
        <dbReference type="PROSITE" id="PS51068"/>
    </source>
</evidence>
<evidence type="ECO:0000256" key="1">
    <source>
        <dbReference type="ARBA" id="ARBA00001947"/>
    </source>
</evidence>
<evidence type="ECO:0000256" key="7">
    <source>
        <dbReference type="ARBA" id="ARBA00022801"/>
    </source>
</evidence>
<evidence type="ECO:0000259" key="17">
    <source>
        <dbReference type="PROSITE" id="PS51066"/>
    </source>
</evidence>
<dbReference type="PANTHER" id="PTHR42697:SF3">
    <property type="entry name" value="ENDONUCLEASE 8 1"/>
    <property type="match status" value="1"/>
</dbReference>
<comment type="caution">
    <text evidence="19">The sequence shown here is derived from an EMBL/GenBank/DDBJ whole genome shotgun (WGS) entry which is preliminary data.</text>
</comment>
<evidence type="ECO:0000256" key="15">
    <source>
        <dbReference type="PROSITE-ProRule" id="PRU00391"/>
    </source>
</evidence>
<dbReference type="GeneID" id="81708424"/>
<sequence length="360" mass="38532">MPEGHTIHRLAAALSELFGGQRLHVSSPQGRFAAGAARLDGQVLVGAEAHGKHLFVAFAPQADIPFELPGAGSVRAGSGQARPRRLTESADCPPADGPAPVTWLRIHLGLYGSWTFDGDSTFTAPHAIGAPRRRVGERGEHALAHGGGSALSGLSGGQDDAAGLPAEPSPGQWQAPEPRGAVRVRLEGDHGVADLTGPAACEILDTCEVAQVRRRLGPDPLRPDGDPQVFVDAVRRRRKAVGELLMDQSVISGVGNIYRAESLLRRGVSPFVPGNRVSEKRLHGLWEDLVPLMEYGVATGFITTVEPEDVPEPVPAGDEEAARWYVYHRTGRPCLRCGTPVSEREVAGRRLFWCPRCQAR</sequence>
<comment type="similarity">
    <text evidence="2">Belongs to the FPG family.</text>
</comment>
<dbReference type="Gene3D" id="1.10.8.50">
    <property type="match status" value="1"/>
</dbReference>
<dbReference type="CDD" id="cd08970">
    <property type="entry name" value="AcNei1_N"/>
    <property type="match status" value="1"/>
</dbReference>
<dbReference type="GO" id="GO:0003684">
    <property type="term" value="F:damaged DNA binding"/>
    <property type="evidence" value="ECO:0007669"/>
    <property type="project" value="InterPro"/>
</dbReference>
<keyword evidence="12" id="KW-0511">Multifunctional enzyme</keyword>
<evidence type="ECO:0000256" key="14">
    <source>
        <dbReference type="ARBA" id="ARBA00044632"/>
    </source>
</evidence>
<dbReference type="GO" id="GO:0140078">
    <property type="term" value="F:class I DNA-(apurinic or apyrimidinic site) endonuclease activity"/>
    <property type="evidence" value="ECO:0007669"/>
    <property type="project" value="UniProtKB-EC"/>
</dbReference>
<evidence type="ECO:0000256" key="9">
    <source>
        <dbReference type="ARBA" id="ARBA00023125"/>
    </source>
</evidence>
<evidence type="ECO:0000256" key="2">
    <source>
        <dbReference type="ARBA" id="ARBA00009409"/>
    </source>
</evidence>
<evidence type="ECO:0000313" key="20">
    <source>
        <dbReference type="Proteomes" id="UP000234778"/>
    </source>
</evidence>
<keyword evidence="6 15" id="KW-0863">Zinc-finger</keyword>
<dbReference type="InterPro" id="IPR035937">
    <property type="entry name" value="FPG_N"/>
</dbReference>
<keyword evidence="10" id="KW-0234">DNA repair</keyword>
<dbReference type="SUPFAM" id="SSF81624">
    <property type="entry name" value="N-terminal domain of MutM-like DNA repair proteins"/>
    <property type="match status" value="1"/>
</dbReference>
<dbReference type="GO" id="GO:0006284">
    <property type="term" value="P:base-excision repair"/>
    <property type="evidence" value="ECO:0007669"/>
    <property type="project" value="InterPro"/>
</dbReference>
<dbReference type="EC" id="4.2.99.18" evidence="3"/>
<feature type="domain" description="Formamidopyrimidine-DNA glycosylase catalytic" evidence="18">
    <location>
        <begin position="2"/>
        <end position="129"/>
    </location>
</feature>